<protein>
    <submittedName>
        <fullName evidence="3">Unnamed protein product</fullName>
    </submittedName>
</protein>
<gene>
    <name evidence="3" type="ORF">Aory05_000101900</name>
</gene>
<evidence type="ECO:0000256" key="2">
    <source>
        <dbReference type="ARBA" id="ARBA00022786"/>
    </source>
</evidence>
<dbReference type="InterPro" id="IPR011989">
    <property type="entry name" value="ARM-like"/>
</dbReference>
<dbReference type="InterPro" id="IPR016024">
    <property type="entry name" value="ARM-type_fold"/>
</dbReference>
<dbReference type="InterPro" id="IPR039852">
    <property type="entry name" value="CAND1/CAND2"/>
</dbReference>
<dbReference type="PANTHER" id="PTHR12696">
    <property type="entry name" value="TIP120"/>
    <property type="match status" value="1"/>
</dbReference>
<dbReference type="Gene3D" id="1.25.10.10">
    <property type="entry name" value="Leucine-rich Repeat Variant"/>
    <property type="match status" value="1"/>
</dbReference>
<comment type="caution">
    <text evidence="3">The sequence shown here is derived from an EMBL/GenBank/DDBJ whole genome shotgun (WGS) entry which is preliminary data.</text>
</comment>
<keyword evidence="4" id="KW-1185">Reference proteome</keyword>
<reference evidence="3" key="1">
    <citation type="submission" date="2023-04" db="EMBL/GenBank/DDBJ databases">
        <title>Aspergillus oryzae var. brunneus NBRC 4377.</title>
        <authorList>
            <person name="Ichikawa N."/>
            <person name="Sato H."/>
            <person name="Tonouchi N."/>
        </authorList>
    </citation>
    <scope>NUCLEOTIDE SEQUENCE</scope>
    <source>
        <strain evidence="3">NBRC 4377</strain>
    </source>
</reference>
<sequence length="369" mass="39877">MLKSEGVTIPHSTVPWARLIDTIDKSFSGTSNFTGYLIYCRTTLTLVLCFHTRYSHFLHLRTCPPAYLPSSCPAQICCAGYRAMADRQAVQQNLNGLLSKLDDPDPDMRYMSLNDLLGILNSPTSAYLAHDQFSSSRLADGLLNALDDQHGDVQNQALKWLVYGALLALPSQTIDTSVPNTALRVIVTALPRSQAGQPPTPDVSVAYSSVSKILIPRLTGPTPSQSGRRGSVIKGMLEKDTSKGFSSDAIDVLIQVVTCFGPLLKEAELTALQKSVMSIIDNDTAGTVVTKRALAAISALVPHFSEAQFASFVDELVKKFNNPRISVVHRRHLIATVGSVARSSPTKFGPHLPTLAPFVFATLGEVIAT</sequence>
<proteinExistence type="predicted"/>
<dbReference type="SUPFAM" id="SSF48371">
    <property type="entry name" value="ARM repeat"/>
    <property type="match status" value="1"/>
</dbReference>
<keyword evidence="2" id="KW-0833">Ubl conjugation pathway</keyword>
<dbReference type="EMBL" id="BSYB01000003">
    <property type="protein sequence ID" value="GMG41851.1"/>
    <property type="molecule type" value="Genomic_DNA"/>
</dbReference>
<evidence type="ECO:0000313" key="4">
    <source>
        <dbReference type="Proteomes" id="UP001165189"/>
    </source>
</evidence>
<accession>A0ABQ6KB53</accession>
<dbReference type="Proteomes" id="UP001165189">
    <property type="component" value="Unassembled WGS sequence"/>
</dbReference>
<organism evidence="3 4">
    <name type="scientific">Aspergillus oryzae var. brunneus</name>
    <dbReference type="NCBI Taxonomy" id="332754"/>
    <lineage>
        <taxon>Eukaryota</taxon>
        <taxon>Fungi</taxon>
        <taxon>Dikarya</taxon>
        <taxon>Ascomycota</taxon>
        <taxon>Pezizomycotina</taxon>
        <taxon>Eurotiomycetes</taxon>
        <taxon>Eurotiomycetidae</taxon>
        <taxon>Eurotiales</taxon>
        <taxon>Aspergillaceae</taxon>
        <taxon>Aspergillus</taxon>
        <taxon>Aspergillus subgen. Circumdati</taxon>
    </lineage>
</organism>
<evidence type="ECO:0000313" key="3">
    <source>
        <dbReference type="EMBL" id="GMG41851.1"/>
    </source>
</evidence>
<keyword evidence="1" id="KW-0677">Repeat</keyword>
<evidence type="ECO:0000256" key="1">
    <source>
        <dbReference type="ARBA" id="ARBA00022737"/>
    </source>
</evidence>
<name>A0ABQ6KB53_ASPOZ</name>